<dbReference type="InterPro" id="IPR012338">
    <property type="entry name" value="Beta-lactam/transpept-like"/>
</dbReference>
<feature type="compositionally biased region" description="Low complexity" evidence="3">
    <location>
        <begin position="340"/>
        <end position="349"/>
    </location>
</feature>
<feature type="compositionally biased region" description="Low complexity" evidence="3">
    <location>
        <begin position="282"/>
        <end position="294"/>
    </location>
</feature>
<comment type="similarity">
    <text evidence="1">Belongs to the peptidase S13 family.</text>
</comment>
<dbReference type="GO" id="GO:0009002">
    <property type="term" value="F:serine-type D-Ala-D-Ala carboxypeptidase activity"/>
    <property type="evidence" value="ECO:0007669"/>
    <property type="project" value="UniProtKB-EC"/>
</dbReference>
<evidence type="ECO:0000313" key="5">
    <source>
        <dbReference type="Proteomes" id="UP000274515"/>
    </source>
</evidence>
<comment type="caution">
    <text evidence="4">The sequence shown here is derived from an EMBL/GenBank/DDBJ whole genome shotgun (WGS) entry which is preliminary data.</text>
</comment>
<dbReference type="Gene3D" id="3.40.710.10">
    <property type="entry name" value="DD-peptidase/beta-lactamase superfamily"/>
    <property type="match status" value="2"/>
</dbReference>
<feature type="compositionally biased region" description="Low complexity" evidence="3">
    <location>
        <begin position="562"/>
        <end position="593"/>
    </location>
</feature>
<feature type="region of interest" description="Disordered" evidence="3">
    <location>
        <begin position="1"/>
        <end position="788"/>
    </location>
</feature>
<evidence type="ECO:0000313" key="4">
    <source>
        <dbReference type="EMBL" id="RRO17247.1"/>
    </source>
</evidence>
<evidence type="ECO:0000256" key="2">
    <source>
        <dbReference type="ARBA" id="ARBA00022801"/>
    </source>
</evidence>
<name>A0A3R8P0F5_9PSEU</name>
<dbReference type="GO" id="GO:0006508">
    <property type="term" value="P:proteolysis"/>
    <property type="evidence" value="ECO:0007669"/>
    <property type="project" value="InterPro"/>
</dbReference>
<feature type="compositionally biased region" description="Low complexity" evidence="3">
    <location>
        <begin position="312"/>
        <end position="324"/>
    </location>
</feature>
<feature type="compositionally biased region" description="Basic and acidic residues" evidence="3">
    <location>
        <begin position="694"/>
        <end position="705"/>
    </location>
</feature>
<keyword evidence="2 4" id="KW-0378">Hydrolase</keyword>
<dbReference type="InterPro" id="IPR000667">
    <property type="entry name" value="Peptidase_S13"/>
</dbReference>
<gene>
    <name evidence="4" type="primary">dacB</name>
    <name evidence="4" type="ORF">EIL87_10595</name>
</gene>
<evidence type="ECO:0000256" key="3">
    <source>
        <dbReference type="SAM" id="MobiDB-lite"/>
    </source>
</evidence>
<dbReference type="OrthoDB" id="56883at2"/>
<protein>
    <submittedName>
        <fullName evidence="4">D-alanyl-D-alanine carboxypeptidase/D-alanyl-D-alanine-endopeptidase</fullName>
        <ecNumber evidence="4">3.4.16.4</ecNumber>
    </submittedName>
</protein>
<dbReference type="PRINTS" id="PR00922">
    <property type="entry name" value="DADACBPTASE3"/>
</dbReference>
<dbReference type="EC" id="3.4.16.4" evidence="4"/>
<reference evidence="4 5" key="1">
    <citation type="submission" date="2018-11" db="EMBL/GenBank/DDBJ databases">
        <title>Saccharopolyspora rhizosphaerae sp. nov., an actinomycete isolated from rhizosphere soil in Thailand.</title>
        <authorList>
            <person name="Intra B."/>
            <person name="Euanorasetr J."/>
            <person name="Take A."/>
            <person name="Inahashi Y."/>
            <person name="Mori M."/>
            <person name="Panbangred W."/>
            <person name="Matsumoto A."/>
        </authorList>
    </citation>
    <scope>NUCLEOTIDE SEQUENCE [LARGE SCALE GENOMIC DNA]</scope>
    <source>
        <strain evidence="4 5">H219</strain>
    </source>
</reference>
<keyword evidence="5" id="KW-1185">Reference proteome</keyword>
<feature type="compositionally biased region" description="Basic and acidic residues" evidence="3">
    <location>
        <begin position="368"/>
        <end position="390"/>
    </location>
</feature>
<feature type="compositionally biased region" description="Low complexity" evidence="3">
    <location>
        <begin position="148"/>
        <end position="159"/>
    </location>
</feature>
<feature type="compositionally biased region" description="Low complexity" evidence="3">
    <location>
        <begin position="124"/>
        <end position="135"/>
    </location>
</feature>
<keyword evidence="4" id="KW-0121">Carboxypeptidase</keyword>
<feature type="compositionally biased region" description="Acidic residues" evidence="3">
    <location>
        <begin position="416"/>
        <end position="428"/>
    </location>
</feature>
<dbReference type="Pfam" id="PF02113">
    <property type="entry name" value="Peptidase_S13"/>
    <property type="match status" value="2"/>
</dbReference>
<feature type="region of interest" description="Disordered" evidence="3">
    <location>
        <begin position="835"/>
        <end position="859"/>
    </location>
</feature>
<dbReference type="RefSeq" id="WP_125090063.1">
    <property type="nucleotide sequence ID" value="NZ_RSAA01000009.1"/>
</dbReference>
<dbReference type="PANTHER" id="PTHR30023:SF0">
    <property type="entry name" value="PENICILLIN-SENSITIVE CARBOXYPEPTIDASE A"/>
    <property type="match status" value="1"/>
</dbReference>
<dbReference type="Proteomes" id="UP000274515">
    <property type="component" value="Unassembled WGS sequence"/>
</dbReference>
<proteinExistence type="inferred from homology"/>
<evidence type="ECO:0000256" key="1">
    <source>
        <dbReference type="ARBA" id="ARBA00006096"/>
    </source>
</evidence>
<feature type="compositionally biased region" description="Pro residues" evidence="3">
    <location>
        <begin position="727"/>
        <end position="738"/>
    </location>
</feature>
<sequence>MPEPQNTRGEVSESDVRASSPDQDDRPRTAAPSPVGAAETSENTPPANDPAEHMVSSGGEDAAGTGEAAPGSGQAGSSTPGSGTKTTSADAPTATVRVAGSLFDDTEGGAPSADGSAGGGGATGPSEASGAAESTCSEGAGTSKGETSSDGATGSDPDSGSGGSSSSGRSTGSVKLSETAFADAVSTTQKLTGPEADDSAEFATKAEPGTAADSADAADQKGSAPGPSGQEPTDDQSGTSSTSTDEPQADQQETTTEAGAPPEPPADDQSATGKSGDEPSADDGSSGEASAGEESASDEADREGSAGDQTAGEEPGSGEPSGEGSADDQPVGAESDEATSAEAEAADAGTPERDEGTPAAQGDTTEADDSRDGRPEDETSRADSQARDAEHESEDPAASGAGAGGPSGTSAPSAEAEAESAGEEDADATGESASGAGVLTGHSGDAEAGSAGEREAAEAPAEPARDEDEAVDVDAAAGGDVSTETSDRPAEAAAEPAGDEDVAAEEAPTAGGEVPTGTSPETDPRPETGSEADAETDAGAAPDTHTRAGAATGSGADEEGTDPGAATGTGAATATGTSTATESGTRTKSGADLDGVDVDDDATPASGTVAGPEWPGEQTQMLTPVVVDELDDEEPEERPTETTQQISRAALDDALAERGREAEPPESAAEQTTRIDLKDLRTSAPAETSAERTQWIDRIDVDEPRTASADDFAGLGTPQADQSAGLAPPPPLPQPPQRQQPQQAYASPDDFTGLAAPHQPADTSDRHASRAVPQQIPMQRQPVAAARDRKGRGPLIGIAIGLVVLLGVSVAFGPSLVDALSKAQIADPPAPVRLDPKIKPLGRNAPRPAQSGISSALAGPASNPALGTLGGVVMDARTGDVLWQQNPSQPLTPASTGKLMAMSAALLTLDHNARLTTKVVRGSQPGTVVLVGGGDPTLSSLSGDQESVYEGAPKLDDLVAQVKAASGGNVNTVLVDTSRYRGPTAASGWLPQDVAAGFYAPVEPVMLDGGRVDPTKDYSPRTSTPALQAGQELATRLGAATAAPGDAPANAQVLGQVRSATVSELVENVLLHSDNVLAEALTREVAIATGKEPSFSGGTEAVREVLQRNGIDVTGTTMADGSGLSLDDRITPKLLGQLLHKATAPAGPDGVLPQASAKLRDLLPGLPVAGGSGSLADRYQSSPGKGWVRAKTGTLDGANSLAGSVLTQDGRLLVFAMMSNGTSSSVARPALDELAGTLRGCGCR</sequence>
<accession>A0A3R8P0F5</accession>
<feature type="compositionally biased region" description="Low complexity" evidence="3">
    <location>
        <begin position="235"/>
        <end position="245"/>
    </location>
</feature>
<dbReference type="SUPFAM" id="SSF56601">
    <property type="entry name" value="beta-lactamase/transpeptidase-like"/>
    <property type="match status" value="1"/>
</dbReference>
<dbReference type="AlphaFoldDB" id="A0A3R8P0F5"/>
<dbReference type="GO" id="GO:0000270">
    <property type="term" value="P:peptidoglycan metabolic process"/>
    <property type="evidence" value="ECO:0007669"/>
    <property type="project" value="TreeGrafter"/>
</dbReference>
<feature type="compositionally biased region" description="Low complexity" evidence="3">
    <location>
        <begin position="58"/>
        <end position="88"/>
    </location>
</feature>
<organism evidence="4 5">
    <name type="scientific">Saccharopolyspora rhizosphaerae</name>
    <dbReference type="NCBI Taxonomy" id="2492662"/>
    <lineage>
        <taxon>Bacteria</taxon>
        <taxon>Bacillati</taxon>
        <taxon>Actinomycetota</taxon>
        <taxon>Actinomycetes</taxon>
        <taxon>Pseudonocardiales</taxon>
        <taxon>Pseudonocardiaceae</taxon>
        <taxon>Saccharopolyspora</taxon>
    </lineage>
</organism>
<dbReference type="PANTHER" id="PTHR30023">
    <property type="entry name" value="D-ALANYL-D-ALANINE CARBOXYPEPTIDASE"/>
    <property type="match status" value="1"/>
</dbReference>
<dbReference type="NCBIfam" id="TIGR00666">
    <property type="entry name" value="PBP4"/>
    <property type="match status" value="1"/>
</dbReference>
<keyword evidence="4" id="KW-0645">Protease</keyword>
<dbReference type="EMBL" id="RSAA01000009">
    <property type="protein sequence ID" value="RRO17247.1"/>
    <property type="molecule type" value="Genomic_DNA"/>
</dbReference>